<evidence type="ECO:0000256" key="3">
    <source>
        <dbReference type="ARBA" id="ARBA00022692"/>
    </source>
</evidence>
<dbReference type="EMBL" id="JRYO01000022">
    <property type="protein sequence ID" value="KHE93975.1"/>
    <property type="molecule type" value="Genomic_DNA"/>
</dbReference>
<dbReference type="AlphaFoldDB" id="A0A0B0ETH5"/>
<feature type="transmembrane region" description="Helical" evidence="6">
    <location>
        <begin position="57"/>
        <end position="90"/>
    </location>
</feature>
<organism evidence="7 8">
    <name type="scientific">Candidatus Scalindua brodae</name>
    <dbReference type="NCBI Taxonomy" id="237368"/>
    <lineage>
        <taxon>Bacteria</taxon>
        <taxon>Pseudomonadati</taxon>
        <taxon>Planctomycetota</taxon>
        <taxon>Candidatus Brocadiia</taxon>
        <taxon>Candidatus Brocadiales</taxon>
        <taxon>Candidatus Scalinduaceae</taxon>
        <taxon>Candidatus Scalindua</taxon>
    </lineage>
</organism>
<evidence type="ECO:0000256" key="5">
    <source>
        <dbReference type="ARBA" id="ARBA00023136"/>
    </source>
</evidence>
<comment type="caution">
    <text evidence="7">The sequence shown here is derived from an EMBL/GenBank/DDBJ whole genome shotgun (WGS) entry which is preliminary data.</text>
</comment>
<evidence type="ECO:0000313" key="7">
    <source>
        <dbReference type="EMBL" id="KHE93975.1"/>
    </source>
</evidence>
<evidence type="ECO:0000256" key="1">
    <source>
        <dbReference type="ARBA" id="ARBA00004141"/>
    </source>
</evidence>
<feature type="transmembrane region" description="Helical" evidence="6">
    <location>
        <begin position="160"/>
        <end position="179"/>
    </location>
</feature>
<dbReference type="InterPro" id="IPR050475">
    <property type="entry name" value="Prenyltransferase_related"/>
</dbReference>
<dbReference type="GO" id="GO:0016765">
    <property type="term" value="F:transferase activity, transferring alkyl or aryl (other than methyl) groups"/>
    <property type="evidence" value="ECO:0007669"/>
    <property type="project" value="InterPro"/>
</dbReference>
<feature type="transmembrane region" description="Helical" evidence="6">
    <location>
        <begin position="12"/>
        <end position="33"/>
    </location>
</feature>
<evidence type="ECO:0000313" key="8">
    <source>
        <dbReference type="Proteomes" id="UP000030652"/>
    </source>
</evidence>
<accession>A0A0B0ETH5</accession>
<name>A0A0B0ETH5_9BACT</name>
<feature type="transmembrane region" description="Helical" evidence="6">
    <location>
        <begin position="215"/>
        <end position="236"/>
    </location>
</feature>
<keyword evidence="3 6" id="KW-0812">Transmembrane</keyword>
<keyword evidence="4 6" id="KW-1133">Transmembrane helix</keyword>
<dbReference type="Pfam" id="PF01040">
    <property type="entry name" value="UbiA"/>
    <property type="match status" value="1"/>
</dbReference>
<dbReference type="GO" id="GO:0016020">
    <property type="term" value="C:membrane"/>
    <property type="evidence" value="ECO:0007669"/>
    <property type="project" value="UniProtKB-SubCell"/>
</dbReference>
<dbReference type="CDD" id="cd13964">
    <property type="entry name" value="PT_UbiA_1"/>
    <property type="match status" value="1"/>
</dbReference>
<keyword evidence="5 6" id="KW-0472">Membrane</keyword>
<dbReference type="Gene3D" id="1.10.357.140">
    <property type="entry name" value="UbiA prenyltransferase"/>
    <property type="match status" value="1"/>
</dbReference>
<feature type="transmembrane region" description="Helical" evidence="6">
    <location>
        <begin position="242"/>
        <end position="261"/>
    </location>
</feature>
<feature type="transmembrane region" description="Helical" evidence="6">
    <location>
        <begin position="185"/>
        <end position="203"/>
    </location>
</feature>
<protein>
    <submittedName>
        <fullName evidence="7">Putative UbiA prenyltransferase</fullName>
    </submittedName>
</protein>
<keyword evidence="7" id="KW-0808">Transferase</keyword>
<gene>
    <name evidence="7" type="ORF">SCABRO_00225</name>
</gene>
<dbReference type="PANTHER" id="PTHR42723">
    <property type="entry name" value="CHLOROPHYLL SYNTHASE"/>
    <property type="match status" value="1"/>
</dbReference>
<reference evidence="7 8" key="1">
    <citation type="submission" date="2014-10" db="EMBL/GenBank/DDBJ databases">
        <title>Draft genome of anammox bacterium scalindua brodae, obtained using differential coverage binning of sequence data from two enrichment reactors.</title>
        <authorList>
            <person name="Speth D.R."/>
            <person name="Russ L."/>
            <person name="Kartal B."/>
            <person name="Op den Camp H.J."/>
            <person name="Dutilh B.E."/>
            <person name="Jetten M.S."/>
        </authorList>
    </citation>
    <scope>NUCLEOTIDE SEQUENCE [LARGE SCALE GENOMIC DNA]</scope>
    <source>
        <strain evidence="7">RU1</strain>
    </source>
</reference>
<dbReference type="InterPro" id="IPR000537">
    <property type="entry name" value="UbiA_prenyltransferase"/>
</dbReference>
<dbReference type="InterPro" id="IPR044878">
    <property type="entry name" value="UbiA_sf"/>
</dbReference>
<dbReference type="Proteomes" id="UP000030652">
    <property type="component" value="Unassembled WGS sequence"/>
</dbReference>
<evidence type="ECO:0000256" key="2">
    <source>
        <dbReference type="ARBA" id="ARBA00022475"/>
    </source>
</evidence>
<proteinExistence type="predicted"/>
<comment type="subcellular location">
    <subcellularLocation>
        <location evidence="1">Membrane</location>
        <topology evidence="1">Multi-pass membrane protein</topology>
    </subcellularLocation>
</comment>
<feature type="transmembrane region" description="Helical" evidence="6">
    <location>
        <begin position="129"/>
        <end position="148"/>
    </location>
</feature>
<evidence type="ECO:0000256" key="6">
    <source>
        <dbReference type="SAM" id="Phobius"/>
    </source>
</evidence>
<sequence>MATHAFIDLHKMLLLASVSGCLYGGGVVFNDIFDCSTDITERPGRPLPSGTVGKREAIYLGIILFLTALLCSLLVNTTSLCISIVIILLVMSYNVWTKTVPVIGTFNMGLCRFFNLMLGLSIIPASISTYWMFPLILMIYVMLITALSKQEVKGEQRWKIGIIITCFIGLVLFIGSLSVKGLLPNHAMHGLLFIFTMIVLWPMSRTFINPCPKNIQSTIKTMVLSIIILDACFVMGSTDGIHVLVVLALLVPAYIISRFLYVT</sequence>
<dbReference type="PANTHER" id="PTHR42723:SF1">
    <property type="entry name" value="CHLOROPHYLL SYNTHASE, CHLOROPLASTIC"/>
    <property type="match status" value="1"/>
</dbReference>
<evidence type="ECO:0000256" key="4">
    <source>
        <dbReference type="ARBA" id="ARBA00022989"/>
    </source>
</evidence>
<keyword evidence="2" id="KW-1003">Cell membrane</keyword>
<dbReference type="eggNOG" id="COG0382">
    <property type="taxonomic scope" value="Bacteria"/>
</dbReference>